<dbReference type="CDD" id="cd06572">
    <property type="entry name" value="Histidinol_dh"/>
    <property type="match status" value="1"/>
</dbReference>
<comment type="pathway">
    <text evidence="5">Amino-acid biosynthesis; L-histidine biosynthesis; L-histidine from 5-phospho-alpha-D-ribose 1-diphosphate: step 9/9.</text>
</comment>
<comment type="catalytic activity">
    <reaction evidence="5">
        <text>L-histidinol + 2 NAD(+) + H2O = L-histidine + 2 NADH + 3 H(+)</text>
        <dbReference type="Rhea" id="RHEA:20641"/>
        <dbReference type="ChEBI" id="CHEBI:15377"/>
        <dbReference type="ChEBI" id="CHEBI:15378"/>
        <dbReference type="ChEBI" id="CHEBI:57540"/>
        <dbReference type="ChEBI" id="CHEBI:57595"/>
        <dbReference type="ChEBI" id="CHEBI:57699"/>
        <dbReference type="ChEBI" id="CHEBI:57945"/>
        <dbReference type="EC" id="1.1.1.23"/>
    </reaction>
</comment>
<evidence type="ECO:0000256" key="5">
    <source>
        <dbReference type="HAMAP-Rule" id="MF_01024"/>
    </source>
</evidence>
<evidence type="ECO:0000256" key="6">
    <source>
        <dbReference type="PIRNR" id="PIRNR000099"/>
    </source>
</evidence>
<dbReference type="EMBL" id="PFMR01000076">
    <property type="protein sequence ID" value="PIZ17875.1"/>
    <property type="molecule type" value="Genomic_DNA"/>
</dbReference>
<dbReference type="Pfam" id="PF00815">
    <property type="entry name" value="Histidinol_dh"/>
    <property type="match status" value="1"/>
</dbReference>
<dbReference type="InterPro" id="IPR022695">
    <property type="entry name" value="Histidinol_DH_monofunct"/>
</dbReference>
<protein>
    <recommendedName>
        <fullName evidence="5">Histidinol dehydrogenase</fullName>
        <shortName evidence="5">HDH</shortName>
        <ecNumber evidence="5">1.1.1.23</ecNumber>
    </recommendedName>
</protein>
<evidence type="ECO:0000256" key="3">
    <source>
        <dbReference type="ARBA" id="ARBA00022833"/>
    </source>
</evidence>
<evidence type="ECO:0000256" key="11">
    <source>
        <dbReference type="RuleBase" id="RU004175"/>
    </source>
</evidence>
<dbReference type="InterPro" id="IPR016161">
    <property type="entry name" value="Ald_DH/histidinol_DH"/>
</dbReference>
<evidence type="ECO:0000256" key="2">
    <source>
        <dbReference type="ARBA" id="ARBA00022723"/>
    </source>
</evidence>
<dbReference type="FunFam" id="3.40.50.1980:FF:000001">
    <property type="entry name" value="Histidinol dehydrogenase"/>
    <property type="match status" value="1"/>
</dbReference>
<evidence type="ECO:0000256" key="7">
    <source>
        <dbReference type="PIRSR" id="PIRSR000099-1"/>
    </source>
</evidence>
<dbReference type="AlphaFoldDB" id="A0A2M7SEC1"/>
<feature type="binding site" evidence="5 8">
    <location>
        <position position="210"/>
    </location>
    <ligand>
        <name>NAD(+)</name>
        <dbReference type="ChEBI" id="CHEBI:57540"/>
    </ligand>
</feature>
<dbReference type="InterPro" id="IPR012131">
    <property type="entry name" value="Hstdl_DH"/>
</dbReference>
<dbReference type="GO" id="GO:0008270">
    <property type="term" value="F:zinc ion binding"/>
    <property type="evidence" value="ECO:0007669"/>
    <property type="project" value="UniProtKB-UniRule"/>
</dbReference>
<comment type="cofactor">
    <cofactor evidence="5 10">
        <name>Zn(2+)</name>
        <dbReference type="ChEBI" id="CHEBI:29105"/>
    </cofactor>
    <text evidence="5 10">Binds 1 zinc ion per subunit.</text>
</comment>
<feature type="binding site" evidence="5 10">
    <location>
        <position position="415"/>
    </location>
    <ligand>
        <name>Zn(2+)</name>
        <dbReference type="ChEBI" id="CHEBI:29105"/>
    </ligand>
</feature>
<feature type="binding site" evidence="5 10">
    <location>
        <position position="356"/>
    </location>
    <ligand>
        <name>Zn(2+)</name>
        <dbReference type="ChEBI" id="CHEBI:29105"/>
    </ligand>
</feature>
<feature type="binding site" evidence="5 9">
    <location>
        <position position="415"/>
    </location>
    <ligand>
        <name>substrate</name>
    </ligand>
</feature>
<feature type="binding site" evidence="5 9">
    <location>
        <position position="233"/>
    </location>
    <ligand>
        <name>substrate</name>
    </ligand>
</feature>
<reference evidence="13" key="1">
    <citation type="submission" date="2017-09" db="EMBL/GenBank/DDBJ databases">
        <title>Depth-based differentiation of microbial function through sediment-hosted aquifers and enrichment of novel symbionts in the deep terrestrial subsurface.</title>
        <authorList>
            <person name="Probst A.J."/>
            <person name="Ladd B."/>
            <person name="Jarett J.K."/>
            <person name="Geller-Mcgrath D.E."/>
            <person name="Sieber C.M.K."/>
            <person name="Emerson J.B."/>
            <person name="Anantharaman K."/>
            <person name="Thomas B.C."/>
            <person name="Malmstrom R."/>
            <person name="Stieglmeier M."/>
            <person name="Klingl A."/>
            <person name="Woyke T."/>
            <person name="Ryan C.M."/>
            <person name="Banfield J.F."/>
        </authorList>
    </citation>
    <scope>NUCLEOTIDE SEQUENCE [LARGE SCALE GENOMIC DNA]</scope>
</reference>
<feature type="binding site" evidence="5 9">
    <location>
        <position position="258"/>
    </location>
    <ligand>
        <name>substrate</name>
    </ligand>
</feature>
<keyword evidence="4 5" id="KW-0560">Oxidoreductase</keyword>
<dbReference type="NCBIfam" id="TIGR00069">
    <property type="entry name" value="hisD"/>
    <property type="match status" value="1"/>
</dbReference>
<dbReference type="FunFam" id="3.40.50.1980:FF:000026">
    <property type="entry name" value="Histidinol dehydrogenase"/>
    <property type="match status" value="1"/>
</dbReference>
<dbReference type="PROSITE" id="PS00611">
    <property type="entry name" value="HISOL_DEHYDROGENASE"/>
    <property type="match status" value="1"/>
</dbReference>
<keyword evidence="3 5" id="KW-0862">Zinc</keyword>
<feature type="binding site" evidence="5 8">
    <location>
        <position position="187"/>
    </location>
    <ligand>
        <name>NAD(+)</name>
        <dbReference type="ChEBI" id="CHEBI:57540"/>
    </ligand>
</feature>
<dbReference type="Proteomes" id="UP000229307">
    <property type="component" value="Unassembled WGS sequence"/>
</dbReference>
<comment type="caution">
    <text evidence="12">The sequence shown here is derived from an EMBL/GenBank/DDBJ whole genome shotgun (WGS) entry which is preliminary data.</text>
</comment>
<comment type="function">
    <text evidence="5">Catalyzes the sequential NAD-dependent oxidations of L-histidinol to L-histidinaldehyde and then to L-histidine.</text>
</comment>
<dbReference type="PRINTS" id="PR00083">
    <property type="entry name" value="HOLDHDRGNASE"/>
</dbReference>
<dbReference type="InterPro" id="IPR001692">
    <property type="entry name" value="Histidinol_DH_CS"/>
</dbReference>
<accession>A0A2M7SEC1</accession>
<feature type="active site" description="Proton acceptor" evidence="5 7">
    <location>
        <position position="323"/>
    </location>
</feature>
<keyword evidence="5" id="KW-0028">Amino-acid biosynthesis</keyword>
<keyword evidence="5 8" id="KW-0520">NAD</keyword>
<feature type="binding site" evidence="5 10">
    <location>
        <position position="258"/>
    </location>
    <ligand>
        <name>Zn(2+)</name>
        <dbReference type="ChEBI" id="CHEBI:29105"/>
    </ligand>
</feature>
<feature type="active site" description="Proton acceptor" evidence="5 7">
    <location>
        <position position="322"/>
    </location>
</feature>
<dbReference type="GO" id="GO:0004399">
    <property type="term" value="F:histidinol dehydrogenase activity"/>
    <property type="evidence" value="ECO:0007669"/>
    <property type="project" value="UniProtKB-UniRule"/>
</dbReference>
<dbReference type="GO" id="GO:0000105">
    <property type="term" value="P:L-histidine biosynthetic process"/>
    <property type="evidence" value="ECO:0007669"/>
    <property type="project" value="UniProtKB-UniRule"/>
</dbReference>
<dbReference type="Gene3D" id="1.20.5.1300">
    <property type="match status" value="1"/>
</dbReference>
<evidence type="ECO:0000256" key="10">
    <source>
        <dbReference type="PIRSR" id="PIRSR000099-4"/>
    </source>
</evidence>
<dbReference type="Gene3D" id="3.40.50.1980">
    <property type="entry name" value="Nitrogenase molybdenum iron protein domain"/>
    <property type="match status" value="2"/>
</dbReference>
<comment type="similarity">
    <text evidence="1 5 6 11">Belongs to the histidinol dehydrogenase family.</text>
</comment>
<dbReference type="GO" id="GO:0051287">
    <property type="term" value="F:NAD binding"/>
    <property type="evidence" value="ECO:0007669"/>
    <property type="project" value="InterPro"/>
</dbReference>
<keyword evidence="2 5" id="KW-0479">Metal-binding</keyword>
<feature type="binding site" evidence="5 9">
    <location>
        <position position="356"/>
    </location>
    <ligand>
        <name>substrate</name>
    </ligand>
</feature>
<organism evidence="12 13">
    <name type="scientific">Candidatus Desantisbacteria bacterium CG_4_10_14_0_8_um_filter_48_22</name>
    <dbReference type="NCBI Taxonomy" id="1974543"/>
    <lineage>
        <taxon>Bacteria</taxon>
        <taxon>Candidatus Desantisiibacteriota</taxon>
    </lineage>
</organism>
<proteinExistence type="inferred from homology"/>
<gene>
    <name evidence="5 12" type="primary">hisD</name>
    <name evidence="12" type="ORF">COY52_02375</name>
</gene>
<evidence type="ECO:0000256" key="1">
    <source>
        <dbReference type="ARBA" id="ARBA00010178"/>
    </source>
</evidence>
<feature type="binding site" evidence="5 9">
    <location>
        <position position="410"/>
    </location>
    <ligand>
        <name>substrate</name>
    </ligand>
</feature>
<evidence type="ECO:0000313" key="12">
    <source>
        <dbReference type="EMBL" id="PIZ17875.1"/>
    </source>
</evidence>
<evidence type="ECO:0000256" key="8">
    <source>
        <dbReference type="PIRSR" id="PIRSR000099-2"/>
    </source>
</evidence>
<dbReference type="PANTHER" id="PTHR21256:SF2">
    <property type="entry name" value="HISTIDINE BIOSYNTHESIS TRIFUNCTIONAL PROTEIN"/>
    <property type="match status" value="1"/>
</dbReference>
<name>A0A2M7SEC1_9BACT</name>
<evidence type="ECO:0000256" key="4">
    <source>
        <dbReference type="ARBA" id="ARBA00023002"/>
    </source>
</evidence>
<evidence type="ECO:0000256" key="9">
    <source>
        <dbReference type="PIRSR" id="PIRSR000099-3"/>
    </source>
</evidence>
<evidence type="ECO:0000313" key="13">
    <source>
        <dbReference type="Proteomes" id="UP000229307"/>
    </source>
</evidence>
<dbReference type="UniPathway" id="UPA00031">
    <property type="reaction ID" value="UER00014"/>
</dbReference>
<dbReference type="SUPFAM" id="SSF53720">
    <property type="entry name" value="ALDH-like"/>
    <property type="match status" value="1"/>
</dbReference>
<feature type="binding site" evidence="5 10">
    <location>
        <position position="255"/>
    </location>
    <ligand>
        <name>Zn(2+)</name>
        <dbReference type="ChEBI" id="CHEBI:29105"/>
    </ligand>
</feature>
<dbReference type="PANTHER" id="PTHR21256">
    <property type="entry name" value="HISTIDINOL DEHYDROGENASE HDH"/>
    <property type="match status" value="1"/>
</dbReference>
<feature type="binding site" evidence="5 9">
    <location>
        <position position="255"/>
    </location>
    <ligand>
        <name>substrate</name>
    </ligand>
</feature>
<dbReference type="EC" id="1.1.1.23" evidence="5"/>
<feature type="binding site" evidence="5 8">
    <location>
        <position position="125"/>
    </location>
    <ligand>
        <name>NAD(+)</name>
        <dbReference type="ChEBI" id="CHEBI:57540"/>
    </ligand>
</feature>
<sequence>MKIFRWNTARAKSYIAEISCRSSRGAAGKEKEAGRIVDDVRRNGDRALRKYTRRFDAPVRNIRVTQAEIAEAYRKVDPAFVFTVDELAGRVAEFEKKSVQKSWMKESAGVIAGQYVNPVESVGIYVPGGKAAYPSSLIMCAVPARLAGVKRIVVVTPPGRDGRINPCVLTAAARMSIKEIYKAGGAQAVAALAYGTRTIKKVDKIVGPGNVYVSAAKKLVRGDVEIDILAGPSEILVLADGKARPDFIAADLLSQAEHDANALCVCVTPSMKLAKEVEKEIKVQGRNLKRKEILGSALRNCAVIVTGDMREGVDIANAVAPEHLEILAENPFSVLPGITNAGAVFLGAYSPVVLGDYAAGPNHVIPTAGAARFSSPLSVRDFYKRSNVLSCDAKGFWKLSRIAAKFAEAEGLDAHANALKIRNNVPALRKGRARSRPDKVGADNV</sequence>
<keyword evidence="5" id="KW-0368">Histidine biosynthesis</keyword>
<dbReference type="HAMAP" id="MF_01024">
    <property type="entry name" value="HisD"/>
    <property type="match status" value="1"/>
</dbReference>
<dbReference type="PIRSF" id="PIRSF000099">
    <property type="entry name" value="Histidinol_dh"/>
    <property type="match status" value="1"/>
</dbReference>
<feature type="binding site" evidence="5 9">
    <location>
        <position position="323"/>
    </location>
    <ligand>
        <name>substrate</name>
    </ligand>
</feature>
<dbReference type="GO" id="GO:0005829">
    <property type="term" value="C:cytosol"/>
    <property type="evidence" value="ECO:0007669"/>
    <property type="project" value="TreeGrafter"/>
</dbReference>